<dbReference type="Proteomes" id="UP000053989">
    <property type="component" value="Unassembled WGS sequence"/>
</dbReference>
<keyword evidence="2" id="KW-1185">Reference proteome</keyword>
<reference evidence="2" key="2">
    <citation type="submission" date="2015-01" db="EMBL/GenBank/DDBJ databases">
        <title>Evolutionary Origins and Diversification of the Mycorrhizal Mutualists.</title>
        <authorList>
            <consortium name="DOE Joint Genome Institute"/>
            <consortium name="Mycorrhizal Genomics Consortium"/>
            <person name="Kohler A."/>
            <person name="Kuo A."/>
            <person name="Nagy L.G."/>
            <person name="Floudas D."/>
            <person name="Copeland A."/>
            <person name="Barry K.W."/>
            <person name="Cichocki N."/>
            <person name="Veneault-Fourrey C."/>
            <person name="LaButti K."/>
            <person name="Lindquist E.A."/>
            <person name="Lipzen A."/>
            <person name="Lundell T."/>
            <person name="Morin E."/>
            <person name="Murat C."/>
            <person name="Riley R."/>
            <person name="Ohm R."/>
            <person name="Sun H."/>
            <person name="Tunlid A."/>
            <person name="Henrissat B."/>
            <person name="Grigoriev I.V."/>
            <person name="Hibbett D.S."/>
            <person name="Martin F."/>
        </authorList>
    </citation>
    <scope>NUCLEOTIDE SEQUENCE [LARGE SCALE GENOMIC DNA]</scope>
    <source>
        <strain evidence="2">Foug A</strain>
    </source>
</reference>
<organism evidence="1 2">
    <name type="scientific">Scleroderma citrinum Foug A</name>
    <dbReference type="NCBI Taxonomy" id="1036808"/>
    <lineage>
        <taxon>Eukaryota</taxon>
        <taxon>Fungi</taxon>
        <taxon>Dikarya</taxon>
        <taxon>Basidiomycota</taxon>
        <taxon>Agaricomycotina</taxon>
        <taxon>Agaricomycetes</taxon>
        <taxon>Agaricomycetidae</taxon>
        <taxon>Boletales</taxon>
        <taxon>Sclerodermatineae</taxon>
        <taxon>Sclerodermataceae</taxon>
        <taxon>Scleroderma</taxon>
    </lineage>
</organism>
<proteinExistence type="predicted"/>
<accession>A0A0C2ZHH3</accession>
<dbReference type="InterPro" id="IPR036915">
    <property type="entry name" value="Cyclin-like_sf"/>
</dbReference>
<dbReference type="SUPFAM" id="SSF47954">
    <property type="entry name" value="Cyclin-like"/>
    <property type="match status" value="1"/>
</dbReference>
<dbReference type="OrthoDB" id="10266018at2759"/>
<name>A0A0C2ZHH3_9AGAM</name>
<sequence length="107" mass="12177">KQPVFATVGVFFSRFYFKDSYYETDPFVIIAACYVAGKAEELPNPIKNLAAEAYLLFSHAFSQFLLLLWHGIKSFSSDNLKLAEMTFYLVRVRSFGLSLPLRAYGAM</sequence>
<dbReference type="EMBL" id="KN822217">
    <property type="protein sequence ID" value="KIM52262.1"/>
    <property type="molecule type" value="Genomic_DNA"/>
</dbReference>
<dbReference type="Gene3D" id="1.10.472.10">
    <property type="entry name" value="Cyclin-like"/>
    <property type="match status" value="1"/>
</dbReference>
<evidence type="ECO:0000313" key="1">
    <source>
        <dbReference type="EMBL" id="KIM52262.1"/>
    </source>
</evidence>
<evidence type="ECO:0000313" key="2">
    <source>
        <dbReference type="Proteomes" id="UP000053989"/>
    </source>
</evidence>
<feature type="non-terminal residue" evidence="1">
    <location>
        <position position="1"/>
    </location>
</feature>
<protein>
    <submittedName>
        <fullName evidence="1">Uncharacterized protein</fullName>
    </submittedName>
</protein>
<dbReference type="STRING" id="1036808.A0A0C2ZHH3"/>
<dbReference type="HOGENOM" id="CLU_2216275_0_0_1"/>
<reference evidence="1 2" key="1">
    <citation type="submission" date="2014-04" db="EMBL/GenBank/DDBJ databases">
        <authorList>
            <consortium name="DOE Joint Genome Institute"/>
            <person name="Kuo A."/>
            <person name="Kohler A."/>
            <person name="Nagy L.G."/>
            <person name="Floudas D."/>
            <person name="Copeland A."/>
            <person name="Barry K.W."/>
            <person name="Cichocki N."/>
            <person name="Veneault-Fourrey C."/>
            <person name="LaButti K."/>
            <person name="Lindquist E.A."/>
            <person name="Lipzen A."/>
            <person name="Lundell T."/>
            <person name="Morin E."/>
            <person name="Murat C."/>
            <person name="Sun H."/>
            <person name="Tunlid A."/>
            <person name="Henrissat B."/>
            <person name="Grigoriev I.V."/>
            <person name="Hibbett D.S."/>
            <person name="Martin F."/>
            <person name="Nordberg H.P."/>
            <person name="Cantor M.N."/>
            <person name="Hua S.X."/>
        </authorList>
    </citation>
    <scope>NUCLEOTIDE SEQUENCE [LARGE SCALE GENOMIC DNA]</scope>
    <source>
        <strain evidence="1 2">Foug A</strain>
    </source>
</reference>
<dbReference type="InParanoid" id="A0A0C2ZHH3"/>
<dbReference type="AlphaFoldDB" id="A0A0C2ZHH3"/>
<gene>
    <name evidence="1" type="ORF">SCLCIDRAFT_141555</name>
</gene>